<gene>
    <name evidence="1" type="ORF">MELIAE_LOCUS8132</name>
</gene>
<protein>
    <submittedName>
        <fullName evidence="1">Uncharacterized protein</fullName>
    </submittedName>
</protein>
<accession>A0A9P0B4N3</accession>
<dbReference type="EMBL" id="OV121136">
    <property type="protein sequence ID" value="CAH0557395.1"/>
    <property type="molecule type" value="Genomic_DNA"/>
</dbReference>
<dbReference type="OrthoDB" id="6787839at2759"/>
<sequence length="128" mass="14666">MDATEVTGNIGKFSQTPLARELYKLKLKDIHTIKIKGANRVCVEFQKYELANKFVENKTLIERVSSWGSPRNNDKSLFSIINQESLGPLDINDTAANFASFKIIQDSSYSDQHLKRYLKKEITRRQIG</sequence>
<organism evidence="1 2">
    <name type="scientific">Brassicogethes aeneus</name>
    <name type="common">Rape pollen beetle</name>
    <name type="synonym">Meligethes aeneus</name>
    <dbReference type="NCBI Taxonomy" id="1431903"/>
    <lineage>
        <taxon>Eukaryota</taxon>
        <taxon>Metazoa</taxon>
        <taxon>Ecdysozoa</taxon>
        <taxon>Arthropoda</taxon>
        <taxon>Hexapoda</taxon>
        <taxon>Insecta</taxon>
        <taxon>Pterygota</taxon>
        <taxon>Neoptera</taxon>
        <taxon>Endopterygota</taxon>
        <taxon>Coleoptera</taxon>
        <taxon>Polyphaga</taxon>
        <taxon>Cucujiformia</taxon>
        <taxon>Nitidulidae</taxon>
        <taxon>Meligethinae</taxon>
        <taxon>Brassicogethes</taxon>
    </lineage>
</organism>
<dbReference type="Proteomes" id="UP001154078">
    <property type="component" value="Chromosome 5"/>
</dbReference>
<proteinExistence type="predicted"/>
<dbReference type="AlphaFoldDB" id="A0A9P0B4N3"/>
<evidence type="ECO:0000313" key="1">
    <source>
        <dbReference type="EMBL" id="CAH0557395.1"/>
    </source>
</evidence>
<evidence type="ECO:0000313" key="2">
    <source>
        <dbReference type="Proteomes" id="UP001154078"/>
    </source>
</evidence>
<reference evidence="1" key="1">
    <citation type="submission" date="2021-12" db="EMBL/GenBank/DDBJ databases">
        <authorList>
            <person name="King R."/>
        </authorList>
    </citation>
    <scope>NUCLEOTIDE SEQUENCE</scope>
</reference>
<keyword evidence="2" id="KW-1185">Reference proteome</keyword>
<name>A0A9P0B4N3_BRAAE</name>